<feature type="region of interest" description="Disordered" evidence="9">
    <location>
        <begin position="64"/>
        <end position="84"/>
    </location>
</feature>
<evidence type="ECO:0000256" key="8">
    <source>
        <dbReference type="SAM" id="Coils"/>
    </source>
</evidence>
<organism evidence="11 12">
    <name type="scientific">Botrytis fragariae</name>
    <dbReference type="NCBI Taxonomy" id="1964551"/>
    <lineage>
        <taxon>Eukaryota</taxon>
        <taxon>Fungi</taxon>
        <taxon>Dikarya</taxon>
        <taxon>Ascomycota</taxon>
        <taxon>Pezizomycotina</taxon>
        <taxon>Leotiomycetes</taxon>
        <taxon>Helotiales</taxon>
        <taxon>Sclerotiniaceae</taxon>
        <taxon>Botrytis</taxon>
    </lineage>
</organism>
<dbReference type="Pfam" id="PF10513">
    <property type="entry name" value="EPL1"/>
    <property type="match status" value="1"/>
</dbReference>
<dbReference type="GO" id="GO:0006357">
    <property type="term" value="P:regulation of transcription by RNA polymerase II"/>
    <property type="evidence" value="ECO:0007669"/>
    <property type="project" value="InterPro"/>
</dbReference>
<comment type="function">
    <text evidence="6">Component of the NuA4 histone acetyltransferase complex which is involved in transcriptional activation of selected genes principally by acetylation of nucleosomal histone H4 and H2A. The NuA4 complex is also involved in DNA repair. Involved in gene silencing by neighboring heterochromatin, blockage of the silencing spreading along the chromosome, and required for cell cycle progression through G2/M.</text>
</comment>
<dbReference type="InterPro" id="IPR024943">
    <property type="entry name" value="Enhancer_polycomb"/>
</dbReference>
<accession>A0A8H6B5G4</accession>
<dbReference type="RefSeq" id="XP_037198554.1">
    <property type="nucleotide sequence ID" value="XM_037337188.1"/>
</dbReference>
<dbReference type="EMBL" id="JABFCT010000001">
    <property type="protein sequence ID" value="KAF5879610.1"/>
    <property type="molecule type" value="Genomic_DNA"/>
</dbReference>
<dbReference type="OrthoDB" id="435275at2759"/>
<keyword evidence="3 7" id="KW-0805">Transcription regulation</keyword>
<feature type="region of interest" description="Disordered" evidence="9">
    <location>
        <begin position="498"/>
        <end position="533"/>
    </location>
</feature>
<sequence>MRTQPAGRVVRQKKLNRSTHQQILREDQIESAEYDSLQGQYKVETGVEKAEENEYHLQAALAGHTSGDKDAPQEIPAPPAEEGTDIDYESLYSRKFDKPATYIRFSQTVEECTGCQYNMTTEDEIFLKDYNKRKTLSNQQLSEDNFEKLMEIFEETAENKTPWASIDKTLVSFETMKEVIKERGEEKIFGHLKELYEYWKSRRHACDNHGIQPSLKFETHQDQDEGDPYVCFRRREVRATRKTRARDMQITDKVRRLRKEMEEARDLIKMATERETYKKKLLQCERSVFESRSEIKSLKIKLGIKSDPDDELLINQKVCIISTIGREFEHPTDNLKPQKRKAMDFQNVQRQPAPLRIPPRPDGRGIEMDMVQLSHVLAQKENMLQRELEEKSAQHIKWNENFIDCTREPLLPVEGQSSNTGFRPATAQYSQYLLTPPSSVTSDSFDQASPVSQEKPDAVTVRYSTPPEEDDRRSQPAYRRRIGRGGRLWIDRRGMSTAVNKSMERKSDRWKYDEDEDEDDGQPVYEVDPYDTNPLRFRSTIPLSGHLYPDAHRRSMFQHQSQSNRTGTGGSPGNNRAIGPPIQHSN</sequence>
<evidence type="ECO:0000256" key="7">
    <source>
        <dbReference type="RuleBase" id="RU361124"/>
    </source>
</evidence>
<evidence type="ECO:0000256" key="3">
    <source>
        <dbReference type="ARBA" id="ARBA00023015"/>
    </source>
</evidence>
<comment type="similarity">
    <text evidence="2 7">Belongs to the enhancer of polycomb family.</text>
</comment>
<evidence type="ECO:0000256" key="1">
    <source>
        <dbReference type="ARBA" id="ARBA00004123"/>
    </source>
</evidence>
<evidence type="ECO:0000256" key="9">
    <source>
        <dbReference type="SAM" id="MobiDB-lite"/>
    </source>
</evidence>
<keyword evidence="12" id="KW-1185">Reference proteome</keyword>
<name>A0A8H6B5G4_9HELO</name>
<evidence type="ECO:0000313" key="12">
    <source>
        <dbReference type="Proteomes" id="UP000531561"/>
    </source>
</evidence>
<evidence type="ECO:0000313" key="11">
    <source>
        <dbReference type="EMBL" id="KAF5879610.1"/>
    </source>
</evidence>
<feature type="region of interest" description="Disordered" evidence="9">
    <location>
        <begin position="1"/>
        <end position="20"/>
    </location>
</feature>
<keyword evidence="5 7" id="KW-0539">Nucleus</keyword>
<evidence type="ECO:0000256" key="2">
    <source>
        <dbReference type="ARBA" id="ARBA00008035"/>
    </source>
</evidence>
<feature type="compositionally biased region" description="Polar residues" evidence="9">
    <location>
        <begin position="557"/>
        <end position="566"/>
    </location>
</feature>
<dbReference type="GO" id="GO:0035267">
    <property type="term" value="C:NuA4 histone acetyltransferase complex"/>
    <property type="evidence" value="ECO:0007669"/>
    <property type="project" value="InterPro"/>
</dbReference>
<evidence type="ECO:0000259" key="10">
    <source>
        <dbReference type="Pfam" id="PF10513"/>
    </source>
</evidence>
<dbReference type="InterPro" id="IPR019542">
    <property type="entry name" value="Enhancer_polycomb-like_N"/>
</dbReference>
<gene>
    <name evidence="11" type="ORF">Bfra_006817</name>
</gene>
<evidence type="ECO:0000256" key="5">
    <source>
        <dbReference type="ARBA" id="ARBA00023242"/>
    </source>
</evidence>
<dbReference type="GO" id="GO:0005634">
    <property type="term" value="C:nucleus"/>
    <property type="evidence" value="ECO:0007669"/>
    <property type="project" value="UniProtKB-SubCell"/>
</dbReference>
<keyword evidence="8" id="KW-0175">Coiled coil</keyword>
<dbReference type="Proteomes" id="UP000531561">
    <property type="component" value="Unassembled WGS sequence"/>
</dbReference>
<dbReference type="AlphaFoldDB" id="A0A8H6B5G4"/>
<evidence type="ECO:0000256" key="4">
    <source>
        <dbReference type="ARBA" id="ARBA00023163"/>
    </source>
</evidence>
<dbReference type="PANTHER" id="PTHR14898">
    <property type="entry name" value="ENHANCER OF POLYCOMB"/>
    <property type="match status" value="1"/>
</dbReference>
<feature type="compositionally biased region" description="Basic and acidic residues" evidence="9">
    <location>
        <begin position="502"/>
        <end position="512"/>
    </location>
</feature>
<feature type="domain" description="Enhancer of polycomb-like N-terminal" evidence="10">
    <location>
        <begin position="11"/>
        <end position="155"/>
    </location>
</feature>
<feature type="coiled-coil region" evidence="8">
    <location>
        <begin position="247"/>
        <end position="274"/>
    </location>
</feature>
<comment type="caution">
    <text evidence="11">The sequence shown here is derived from an EMBL/GenBank/DDBJ whole genome shotgun (WGS) entry which is preliminary data.</text>
</comment>
<reference evidence="11 12" key="1">
    <citation type="journal article" date="2020" name="Phytopathology">
        <title>A high-quality genome resource of Botrytis fragariae, a new and rapidly spreading fungal pathogen causing strawberry gray mold in the U.S.A.</title>
        <authorList>
            <person name="Wu Y."/>
            <person name="Saski C.A."/>
            <person name="Schnabel G."/>
            <person name="Xiao S."/>
            <person name="Hu M."/>
        </authorList>
    </citation>
    <scope>NUCLEOTIDE SEQUENCE [LARGE SCALE GENOMIC DNA]</scope>
    <source>
        <strain evidence="11 12">BVB16</strain>
    </source>
</reference>
<keyword evidence="4 7" id="KW-0804">Transcription</keyword>
<feature type="region of interest" description="Disordered" evidence="9">
    <location>
        <begin position="438"/>
        <end position="480"/>
    </location>
</feature>
<feature type="compositionally biased region" description="Polar residues" evidence="9">
    <location>
        <begin position="438"/>
        <end position="452"/>
    </location>
</feature>
<comment type="subcellular location">
    <subcellularLocation>
        <location evidence="1 7">Nucleus</location>
    </subcellularLocation>
</comment>
<dbReference type="GeneID" id="59260880"/>
<feature type="region of interest" description="Disordered" evidence="9">
    <location>
        <begin position="546"/>
        <end position="586"/>
    </location>
</feature>
<protein>
    <recommendedName>
        <fullName evidence="7">Enhancer of polycomb-like protein</fullName>
    </recommendedName>
</protein>
<proteinExistence type="inferred from homology"/>
<evidence type="ECO:0000256" key="6">
    <source>
        <dbReference type="ARBA" id="ARBA00025513"/>
    </source>
</evidence>